<keyword evidence="2" id="KW-1133">Transmembrane helix</keyword>
<feature type="transmembrane region" description="Helical" evidence="2">
    <location>
        <begin position="349"/>
        <end position="373"/>
    </location>
</feature>
<comment type="caution">
    <text evidence="4">The sequence shown here is derived from an EMBL/GenBank/DDBJ whole genome shotgun (WGS) entry which is preliminary data.</text>
</comment>
<protein>
    <submittedName>
        <fullName evidence="4">Uncharacterized protein</fullName>
    </submittedName>
</protein>
<evidence type="ECO:0000256" key="2">
    <source>
        <dbReference type="SAM" id="Phobius"/>
    </source>
</evidence>
<reference evidence="4" key="1">
    <citation type="submission" date="2021-03" db="EMBL/GenBank/DDBJ databases">
        <title>Comparative genomics and phylogenomic investigation of the class Geoglossomycetes provide insights into ecological specialization and systematics.</title>
        <authorList>
            <person name="Melie T."/>
            <person name="Pirro S."/>
            <person name="Miller A.N."/>
            <person name="Quandt A."/>
        </authorList>
    </citation>
    <scope>NUCLEOTIDE SEQUENCE</scope>
    <source>
        <strain evidence="4">CAQ_001_2017</strain>
    </source>
</reference>
<feature type="region of interest" description="Disordered" evidence="1">
    <location>
        <begin position="507"/>
        <end position="542"/>
    </location>
</feature>
<feature type="chain" id="PRO_5040412816" evidence="3">
    <location>
        <begin position="19"/>
        <end position="542"/>
    </location>
</feature>
<sequence length="542" mass="59920">MRSFRYCVLLGFFLCSLATDPNKRFDPVTCLQNARNLKSKNPSDRYFDVPTSARGSPDSVVVTLEGCDDLCGAKWSPYPRSSVITSIFTWVVPLCVLVGNLNFGKSGFWGGAAEVIHLLGDPIDAIWSLLDKLDAGRRYRRKFQGNIPGKRDKSGEHNISSDCALVLYAIADFHGESDRCLRDVINNLHNAIEAEKGTVIEALRKAVESDKGKYVIQRASLELADIRVNNTLRSFLAVTAYLANLIGSWARVTYGGVPESSSRIPTMAFRLLYFWLIPTIVLSTSAGTWPSRRAGLHILRRLETELKLLPDNLSCDFDFDVHSLNASNSGSHIWLPEKFIYHRDDNRRVLFFSIAVFSVASAFATAFATSWFIPTVGLGCGGLVLLGYFGAWICSFLFTILSTFLATRFACAAKTTRRGLWRIIIVKDSVIVIPMISVLFGAFGGAHAYLDLNMDETLGKRGKVAVPKLFAPAAVVQVCLLCGMMWLSRETLKLDFWRDSKREKHYESLAKSGPHERSGEGGSKAGGSEKLLRNTGGESLVV</sequence>
<evidence type="ECO:0000313" key="5">
    <source>
        <dbReference type="Proteomes" id="UP000750711"/>
    </source>
</evidence>
<feature type="transmembrane region" description="Helical" evidence="2">
    <location>
        <begin position="385"/>
        <end position="409"/>
    </location>
</feature>
<feature type="transmembrane region" description="Helical" evidence="2">
    <location>
        <begin position="235"/>
        <end position="252"/>
    </location>
</feature>
<organism evidence="4 5">
    <name type="scientific">Trichoglossum hirsutum</name>
    <dbReference type="NCBI Taxonomy" id="265104"/>
    <lineage>
        <taxon>Eukaryota</taxon>
        <taxon>Fungi</taxon>
        <taxon>Dikarya</taxon>
        <taxon>Ascomycota</taxon>
        <taxon>Pezizomycotina</taxon>
        <taxon>Geoglossomycetes</taxon>
        <taxon>Geoglossales</taxon>
        <taxon>Geoglossaceae</taxon>
        <taxon>Trichoglossum</taxon>
    </lineage>
</organism>
<keyword evidence="3" id="KW-0732">Signal</keyword>
<feature type="signal peptide" evidence="3">
    <location>
        <begin position="1"/>
        <end position="18"/>
    </location>
</feature>
<dbReference type="Proteomes" id="UP000750711">
    <property type="component" value="Unassembled WGS sequence"/>
</dbReference>
<feature type="transmembrane region" description="Helical" evidence="2">
    <location>
        <begin position="272"/>
        <end position="291"/>
    </location>
</feature>
<dbReference type="EMBL" id="JAGHQM010000423">
    <property type="protein sequence ID" value="KAH0562039.1"/>
    <property type="molecule type" value="Genomic_DNA"/>
</dbReference>
<keyword evidence="2" id="KW-0812">Transmembrane</keyword>
<feature type="transmembrane region" description="Helical" evidence="2">
    <location>
        <begin position="430"/>
        <end position="449"/>
    </location>
</feature>
<name>A0A9P8LDE5_9PEZI</name>
<evidence type="ECO:0000313" key="4">
    <source>
        <dbReference type="EMBL" id="KAH0562039.1"/>
    </source>
</evidence>
<keyword evidence="5" id="KW-1185">Reference proteome</keyword>
<evidence type="ECO:0000256" key="1">
    <source>
        <dbReference type="SAM" id="MobiDB-lite"/>
    </source>
</evidence>
<proteinExistence type="predicted"/>
<feature type="transmembrane region" description="Helical" evidence="2">
    <location>
        <begin position="469"/>
        <end position="488"/>
    </location>
</feature>
<keyword evidence="2" id="KW-0472">Membrane</keyword>
<dbReference type="AlphaFoldDB" id="A0A9P8LDE5"/>
<feature type="compositionally biased region" description="Basic and acidic residues" evidence="1">
    <location>
        <begin position="507"/>
        <end position="519"/>
    </location>
</feature>
<accession>A0A9P8LDE5</accession>
<evidence type="ECO:0000256" key="3">
    <source>
        <dbReference type="SAM" id="SignalP"/>
    </source>
</evidence>
<gene>
    <name evidence="4" type="ORF">GP486_003257</name>
</gene>